<dbReference type="AlphaFoldDB" id="A0A7Z0QLB8"/>
<proteinExistence type="predicted"/>
<sequence length="300" mass="31193">MPNDSTTRGYPLPHPDNVARDDAQRIRDAITAISEDLEGMGIEPASETEIGGVRLATAAEATAGATQAAVPVVKRVMDMITSATSALHTTIVGQYGAAITTAISDLKGGVEPAYDTLVEIAAKLTDMTQINAILDSLAKRLRIDTAAQGLDATAQANGRANLGLGNIAIANGVVLADLRAGTGQGVLTTDIMWQATVFKNYGNSGNGTVQIDCTQGSRWTVTLTGNVVVSLNNPRDGQVVDVLFIQDATGSRTVGWNSNFRFPDNIVPSVYAGAGGIAVVVSAEYHAGVGAWIAAGWKVW</sequence>
<accession>A0A7Z0QLB8</accession>
<evidence type="ECO:0000313" key="3">
    <source>
        <dbReference type="Proteomes" id="UP000564836"/>
    </source>
</evidence>
<dbReference type="EMBL" id="CP088280">
    <property type="protein sequence ID" value="UGX97403.1"/>
    <property type="molecule type" value="Genomic_DNA"/>
</dbReference>
<dbReference type="RefSeq" id="WP_166342177.1">
    <property type="nucleotide sequence ID" value="NZ_CP088280.1"/>
</dbReference>
<organism evidence="1">
    <name type="scientific">Bradyrhizobium barranii subsp. barranii</name>
    <dbReference type="NCBI Taxonomy" id="2823807"/>
    <lineage>
        <taxon>Bacteria</taxon>
        <taxon>Pseudomonadati</taxon>
        <taxon>Pseudomonadota</taxon>
        <taxon>Alphaproteobacteria</taxon>
        <taxon>Hyphomicrobiales</taxon>
        <taxon>Nitrobacteraceae</taxon>
        <taxon>Bradyrhizobium</taxon>
        <taxon>Bradyrhizobium barranii</taxon>
    </lineage>
</organism>
<reference evidence="2 3" key="3">
    <citation type="journal article" date="2022" name="Int. J. Syst. Evol. Microbiol.">
        <title>Strains of Bradyrhizobium barranii sp. nov. associated with legumes native to Canada are symbionts of soybeans and belong to different subspecies (subsp. barranii subsp. nov. and subsp. apii subsp. nov.) and symbiovars (sv. glycinearum and sv. septentrionale).</title>
        <authorList>
            <person name="Bromfield E.S.P."/>
            <person name="Cloutier S."/>
            <person name="Wasai-Hara S."/>
            <person name="Minamisawa K."/>
        </authorList>
    </citation>
    <scope>NUCLEOTIDE SEQUENCE [LARGE SCALE GENOMIC DNA]</scope>
    <source>
        <strain evidence="2 3">323S2</strain>
    </source>
</reference>
<dbReference type="Proteomes" id="UP000564836">
    <property type="component" value="Chromosome"/>
</dbReference>
<protein>
    <submittedName>
        <fullName evidence="1">Uncharacterized protein</fullName>
    </submittedName>
</protein>
<gene>
    <name evidence="2" type="ORF">G6321_00020635</name>
    <name evidence="1" type="ORF">G6321_47570</name>
</gene>
<dbReference type="EMBL" id="JACBFH010000001">
    <property type="protein sequence ID" value="NYY95803.1"/>
    <property type="molecule type" value="Genomic_DNA"/>
</dbReference>
<name>A0A7Z0QLB8_9BRAD</name>
<reference evidence="1" key="2">
    <citation type="submission" date="2020-06" db="EMBL/GenBank/DDBJ databases">
        <title>Whole Genome Sequence of Bradyrhizobium sp. Strain 323S2.</title>
        <authorList>
            <person name="Bromfield E.S.P."/>
        </authorList>
    </citation>
    <scope>NUCLEOTIDE SEQUENCE [LARGE SCALE GENOMIC DNA]</scope>
    <source>
        <strain evidence="1">323S2</strain>
    </source>
</reference>
<evidence type="ECO:0000313" key="2">
    <source>
        <dbReference type="EMBL" id="UGX97403.1"/>
    </source>
</evidence>
<evidence type="ECO:0000313" key="1">
    <source>
        <dbReference type="EMBL" id="NYY95803.1"/>
    </source>
</evidence>
<reference evidence="2 3" key="1">
    <citation type="journal article" date="2017" name="Syst. Appl. Microbiol.">
        <title>Soybeans inoculated with root zone soils of Canadian native legumes harbour diverse and novel Bradyrhizobium spp. that possess agricultural potential.</title>
        <authorList>
            <person name="Bromfield E.S.P."/>
            <person name="Cloutier S."/>
            <person name="Tambong J.T."/>
            <person name="Tran Thi T.V."/>
        </authorList>
    </citation>
    <scope>NUCLEOTIDE SEQUENCE [LARGE SCALE GENOMIC DNA]</scope>
    <source>
        <strain evidence="2 3">323S2</strain>
    </source>
</reference>